<comment type="caution">
    <text evidence="2">The sequence shown here is derived from an EMBL/GenBank/DDBJ whole genome shotgun (WGS) entry which is preliminary data.</text>
</comment>
<accession>A0A9X5IQS8</accession>
<dbReference type="Gene3D" id="3.40.50.300">
    <property type="entry name" value="P-loop containing nucleotide triphosphate hydrolases"/>
    <property type="match status" value="1"/>
</dbReference>
<gene>
    <name evidence="2" type="ORF">HF995_03030</name>
</gene>
<dbReference type="Gene3D" id="3.40.50.10850">
    <property type="entry name" value="Ntrc-like two-domain protein"/>
    <property type="match status" value="1"/>
</dbReference>
<dbReference type="InterPro" id="IPR049086">
    <property type="entry name" value="TadZ-like_ARD"/>
</dbReference>
<organism evidence="2 3">
    <name type="scientific">Sanguibacter hominis ATCC BAA-789</name>
    <dbReference type="NCBI Taxonomy" id="1312740"/>
    <lineage>
        <taxon>Bacteria</taxon>
        <taxon>Bacillati</taxon>
        <taxon>Actinomycetota</taxon>
        <taxon>Actinomycetes</taxon>
        <taxon>Micrococcales</taxon>
        <taxon>Sanguibacteraceae</taxon>
        <taxon>Sanguibacter</taxon>
    </lineage>
</organism>
<proteinExistence type="predicted"/>
<evidence type="ECO:0000313" key="3">
    <source>
        <dbReference type="Proteomes" id="UP000774283"/>
    </source>
</evidence>
<dbReference type="AlphaFoldDB" id="A0A9X5IQS8"/>
<dbReference type="RefSeq" id="WP_168446303.1">
    <property type="nucleotide sequence ID" value="NZ_JAAXOW010000001.1"/>
</dbReference>
<sequence>MRIQLAVLDTDTTYLTRLQEHLAASYPGRIEVLAFTSLEGALASITSTRTHVLVAAESFDVDPDQLPPRMVLARLVDSPEVASVRGVPAIPRYAPVDSFYRSVVALFDDAAEAVQMRPSRAGDAGHLVVVTSPVGGVGTTSTAIAVARSLSMQADGPRTLYLSLDPCEDVSARFGLTSAPHGTFSDVVYAVKRRRGNLQLQLEQHAYRDAFGTLFFASSPLASDVLELADDDIALLTEHLSGGGFDAAVLDVPFDLGPRTLKLLDAASQVVLVSDGTPSANAKITRALGALELLSGQHDLSLLPRTGLLYNRWGAGSARLENLPISEIGGIARFDGGGEEQVINAIYASGSLDRVVQAVAR</sequence>
<evidence type="ECO:0000313" key="2">
    <source>
        <dbReference type="EMBL" id="NKX92254.1"/>
    </source>
</evidence>
<dbReference type="EMBL" id="JAAXOW010000001">
    <property type="protein sequence ID" value="NKX92254.1"/>
    <property type="molecule type" value="Genomic_DNA"/>
</dbReference>
<dbReference type="Pfam" id="PF21194">
    <property type="entry name" value="TadZ-like_ARD"/>
    <property type="match status" value="1"/>
</dbReference>
<dbReference type="SUPFAM" id="SSF52540">
    <property type="entry name" value="P-loop containing nucleoside triphosphate hydrolases"/>
    <property type="match status" value="1"/>
</dbReference>
<dbReference type="Proteomes" id="UP000774283">
    <property type="component" value="Unassembled WGS sequence"/>
</dbReference>
<reference evidence="2 3" key="1">
    <citation type="submission" date="2020-04" db="EMBL/GenBank/DDBJ databases">
        <title>MicrobeNet Type strains.</title>
        <authorList>
            <person name="Nicholson A.C."/>
        </authorList>
    </citation>
    <scope>NUCLEOTIDE SEQUENCE [LARGE SCALE GENOMIC DNA]</scope>
    <source>
        <strain evidence="2 3">ATCC BAA-789</strain>
    </source>
</reference>
<name>A0A9X5IQS8_9MICO</name>
<protein>
    <recommendedName>
        <fullName evidence="1">TadZ-like receiver domain-containing protein</fullName>
    </recommendedName>
</protein>
<dbReference type="InterPro" id="IPR027417">
    <property type="entry name" value="P-loop_NTPase"/>
</dbReference>
<evidence type="ECO:0000259" key="1">
    <source>
        <dbReference type="Pfam" id="PF21194"/>
    </source>
</evidence>
<keyword evidence="3" id="KW-1185">Reference proteome</keyword>
<feature type="domain" description="TadZ-like receiver" evidence="1">
    <location>
        <begin position="1"/>
        <end position="107"/>
    </location>
</feature>